<keyword evidence="4" id="KW-1185">Reference proteome</keyword>
<reference evidence="3 4" key="1">
    <citation type="submission" date="2021-06" db="EMBL/GenBank/DDBJ databases">
        <title>Bacillus sp. RD4P76, an endophyte from a halophyte.</title>
        <authorList>
            <person name="Sun J.-Q."/>
        </authorList>
    </citation>
    <scope>NUCLEOTIDE SEQUENCE [LARGE SCALE GENOMIC DNA]</scope>
    <source>
        <strain evidence="3 4">CGMCC 1.15917</strain>
    </source>
</reference>
<dbReference type="EMBL" id="JAHQCS010000118">
    <property type="protein sequence ID" value="MBU9712943.1"/>
    <property type="molecule type" value="Genomic_DNA"/>
</dbReference>
<dbReference type="Proteomes" id="UP000784880">
    <property type="component" value="Unassembled WGS sequence"/>
</dbReference>
<name>A0ABS6JKX7_9BACI</name>
<evidence type="ECO:0000259" key="2">
    <source>
        <dbReference type="Pfam" id="PF13439"/>
    </source>
</evidence>
<evidence type="ECO:0000313" key="3">
    <source>
        <dbReference type="EMBL" id="MBU9712943.1"/>
    </source>
</evidence>
<sequence>MKKVKILFYIYQMGAGGAARTLLNIINNLDRSKFIPVLVTLNFDGSYEKEVKEDVVFIKLPTKRLSKSIFQLSKIIRDEQIDIVFSTIPRVNTIAIVANKLSFSKAKNVIREADNLGGTWKTNLQLLGFGLVYKLSSQIVSLSEGVKDNLIKRYKIKPKDIEVIYNPVDVESITEKISSGRMNPEDENLFDTTDKIIITAGRLVEQKDQKTLLSAFAKVNQEIPSRLIILGEGPLEDKLKQQAKELNVFERVHFIGFKNNPYIYFQNADLFVLSSIHEGFSHVIAEALATGTPVVSTDCLSGPSEVLNKGEYGDLCEVGNIEEMAEKMTGVLSLEENNLEKRIAMGYTRAQHFDAKKIVKEYESIFLNSAVK</sequence>
<proteinExistence type="predicted"/>
<gene>
    <name evidence="3" type="ORF">KS419_14530</name>
</gene>
<protein>
    <submittedName>
        <fullName evidence="3">Glycosyltransferase</fullName>
    </submittedName>
</protein>
<dbReference type="CDD" id="cd03811">
    <property type="entry name" value="GT4_GT28_WabH-like"/>
    <property type="match status" value="1"/>
</dbReference>
<accession>A0ABS6JKX7</accession>
<dbReference type="PANTHER" id="PTHR12526">
    <property type="entry name" value="GLYCOSYLTRANSFERASE"/>
    <property type="match status" value="1"/>
</dbReference>
<dbReference type="Pfam" id="PF13439">
    <property type="entry name" value="Glyco_transf_4"/>
    <property type="match status" value="1"/>
</dbReference>
<comment type="caution">
    <text evidence="3">The sequence shown here is derived from an EMBL/GenBank/DDBJ whole genome shotgun (WGS) entry which is preliminary data.</text>
</comment>
<organism evidence="3 4">
    <name type="scientific">Evansella tamaricis</name>
    <dbReference type="NCBI Taxonomy" id="2069301"/>
    <lineage>
        <taxon>Bacteria</taxon>
        <taxon>Bacillati</taxon>
        <taxon>Bacillota</taxon>
        <taxon>Bacilli</taxon>
        <taxon>Bacillales</taxon>
        <taxon>Bacillaceae</taxon>
        <taxon>Evansella</taxon>
    </lineage>
</organism>
<evidence type="ECO:0000313" key="4">
    <source>
        <dbReference type="Proteomes" id="UP000784880"/>
    </source>
</evidence>
<feature type="domain" description="Glycosyltransferase subfamily 4-like N-terminal" evidence="2">
    <location>
        <begin position="16"/>
        <end position="171"/>
    </location>
</feature>
<feature type="domain" description="Glycosyl transferase family 1" evidence="1">
    <location>
        <begin position="187"/>
        <end position="339"/>
    </location>
</feature>
<evidence type="ECO:0000259" key="1">
    <source>
        <dbReference type="Pfam" id="PF00534"/>
    </source>
</evidence>
<dbReference type="RefSeq" id="WP_217067117.1">
    <property type="nucleotide sequence ID" value="NZ_JAHQCS010000118.1"/>
</dbReference>
<dbReference type="InterPro" id="IPR001296">
    <property type="entry name" value="Glyco_trans_1"/>
</dbReference>
<dbReference type="Pfam" id="PF00534">
    <property type="entry name" value="Glycos_transf_1"/>
    <property type="match status" value="1"/>
</dbReference>
<dbReference type="InterPro" id="IPR028098">
    <property type="entry name" value="Glyco_trans_4-like_N"/>
</dbReference>
<dbReference type="PANTHER" id="PTHR12526:SF630">
    <property type="entry name" value="GLYCOSYLTRANSFERASE"/>
    <property type="match status" value="1"/>
</dbReference>